<sequence length="287" mass="32681">MKILVTGAKGMLGTDLIEILSKNHEIIATDINEDENTISLDISRLNEVKEKVDLIKPDIIINVAAFTDVDGCETNEELAYTINAIGPKNLSIASRMVDAKILHISTDYVFSGDKKSYDEADSTGPLSAYGRTKLAGEEFIKDYTEKYFIFRTAWLYGYHGKNFVKTMLNLSKNNEEISVVDDQHGSPTFTRDLSYAIAKIIETDKYGIYHITNSDNCSWYEFSKEIFKIAGNDVKVKAVTSEEFDRPAPRPKYSILNNKKWKKEGFTPLRSYKEALKEYLELELKEY</sequence>
<dbReference type="Proteomes" id="UP000077245">
    <property type="component" value="Unassembled WGS sequence"/>
</dbReference>
<evidence type="ECO:0000313" key="3">
    <source>
        <dbReference type="Proteomes" id="UP000077245"/>
    </source>
</evidence>
<comment type="caution">
    <text evidence="2">The sequence shown here is derived from an EMBL/GenBank/DDBJ whole genome shotgun (WGS) entry which is preliminary data.</text>
</comment>
<dbReference type="InterPro" id="IPR029903">
    <property type="entry name" value="RmlD-like-bd"/>
</dbReference>
<name>A0A166A1W2_9EURY</name>
<dbReference type="InterPro" id="IPR005913">
    <property type="entry name" value="dTDP_dehydrorham_reduct"/>
</dbReference>
<keyword evidence="3" id="KW-1185">Reference proteome</keyword>
<dbReference type="NCBIfam" id="TIGR01214">
    <property type="entry name" value="rmlD"/>
    <property type="match status" value="1"/>
</dbReference>
<dbReference type="PATRIC" id="fig|49547.3.peg.1517"/>
<dbReference type="GO" id="GO:0005829">
    <property type="term" value="C:cytosol"/>
    <property type="evidence" value="ECO:0007669"/>
    <property type="project" value="TreeGrafter"/>
</dbReference>
<dbReference type="EC" id="1.1.1.133" evidence="2"/>
<reference evidence="2 3" key="1">
    <citation type="submission" date="2016-04" db="EMBL/GenBank/DDBJ databases">
        <title>Genome sequence of Methanobrevibacter curvatus DSM 11111.</title>
        <authorList>
            <person name="Poehlein A."/>
            <person name="Seedorf H."/>
            <person name="Daniel R."/>
        </authorList>
    </citation>
    <scope>NUCLEOTIDE SEQUENCE [LARGE SCALE GENOMIC DNA]</scope>
    <source>
        <strain evidence="2 3">DSM 11111</strain>
    </source>
</reference>
<dbReference type="Gene3D" id="3.90.25.10">
    <property type="entry name" value="UDP-galactose 4-epimerase, domain 1"/>
    <property type="match status" value="1"/>
</dbReference>
<proteinExistence type="predicted"/>
<dbReference type="RefSeq" id="WP_067091996.1">
    <property type="nucleotide sequence ID" value="NZ_LWMV01000187.1"/>
</dbReference>
<dbReference type="SUPFAM" id="SSF51735">
    <property type="entry name" value="NAD(P)-binding Rossmann-fold domains"/>
    <property type="match status" value="1"/>
</dbReference>
<dbReference type="STRING" id="49547.MBCUR_14190"/>
<gene>
    <name evidence="2" type="primary">strL</name>
    <name evidence="2" type="ORF">MBCUR_14190</name>
</gene>
<dbReference type="InterPro" id="IPR036291">
    <property type="entry name" value="NAD(P)-bd_dom_sf"/>
</dbReference>
<dbReference type="Pfam" id="PF04321">
    <property type="entry name" value="RmlD_sub_bind"/>
    <property type="match status" value="1"/>
</dbReference>
<dbReference type="PANTHER" id="PTHR10491:SF4">
    <property type="entry name" value="METHIONINE ADENOSYLTRANSFERASE 2 SUBUNIT BETA"/>
    <property type="match status" value="1"/>
</dbReference>
<dbReference type="OrthoDB" id="4907at2157"/>
<dbReference type="GO" id="GO:0019305">
    <property type="term" value="P:dTDP-rhamnose biosynthetic process"/>
    <property type="evidence" value="ECO:0007669"/>
    <property type="project" value="TreeGrafter"/>
</dbReference>
<protein>
    <submittedName>
        <fullName evidence="2">dTDP-4-dehydrorhamnose reductase</fullName>
        <ecNumber evidence="2">1.1.1.133</ecNumber>
    </submittedName>
</protein>
<dbReference type="EMBL" id="LWMV01000187">
    <property type="protein sequence ID" value="KZX11459.1"/>
    <property type="molecule type" value="Genomic_DNA"/>
</dbReference>
<evidence type="ECO:0000259" key="1">
    <source>
        <dbReference type="Pfam" id="PF04321"/>
    </source>
</evidence>
<accession>A0A166A1W2</accession>
<dbReference type="CDD" id="cd05254">
    <property type="entry name" value="dTDP_HR_like_SDR_e"/>
    <property type="match status" value="1"/>
</dbReference>
<dbReference type="PANTHER" id="PTHR10491">
    <property type="entry name" value="DTDP-4-DEHYDRORHAMNOSE REDUCTASE"/>
    <property type="match status" value="1"/>
</dbReference>
<evidence type="ECO:0000313" key="2">
    <source>
        <dbReference type="EMBL" id="KZX11459.1"/>
    </source>
</evidence>
<dbReference type="GO" id="GO:0008831">
    <property type="term" value="F:dTDP-4-dehydrorhamnose reductase activity"/>
    <property type="evidence" value="ECO:0007669"/>
    <property type="project" value="UniProtKB-EC"/>
</dbReference>
<dbReference type="AlphaFoldDB" id="A0A166A1W2"/>
<dbReference type="Gene3D" id="3.40.50.720">
    <property type="entry name" value="NAD(P)-binding Rossmann-like Domain"/>
    <property type="match status" value="1"/>
</dbReference>
<feature type="domain" description="RmlD-like substrate binding" evidence="1">
    <location>
        <begin position="1"/>
        <end position="281"/>
    </location>
</feature>
<keyword evidence="2" id="KW-0560">Oxidoreductase</keyword>
<organism evidence="2 3">
    <name type="scientific">Methanobrevibacter curvatus</name>
    <dbReference type="NCBI Taxonomy" id="49547"/>
    <lineage>
        <taxon>Archaea</taxon>
        <taxon>Methanobacteriati</taxon>
        <taxon>Methanobacteriota</taxon>
        <taxon>Methanomada group</taxon>
        <taxon>Methanobacteria</taxon>
        <taxon>Methanobacteriales</taxon>
        <taxon>Methanobacteriaceae</taxon>
        <taxon>Methanobrevibacter</taxon>
    </lineage>
</organism>